<sequence>MKLLHCLRRLFSPRGEDVLGWPDDDSWIPTTCTHAEFRLDAGYAVTPYVPGWMLPVGAPDDPPIPLPDLPEIAGHVLTADAVGLEAELVHHFSRLPPLPGLACQREIAPFSSLSVNLLLCLPGEAPVVADMFAGSRLAAASLLDDLSDTAGVGGTVYDNQDQGWALRILIEADAVLVLDWDPEEGDPREGARALRLPRRAVAEQAAAARRRLDHLHATLLRALGRDLWSCPVQD</sequence>
<accession>A0ABS3KZN0</accession>
<dbReference type="Proteomes" id="UP001518989">
    <property type="component" value="Unassembled WGS sequence"/>
</dbReference>
<protein>
    <submittedName>
        <fullName evidence="1">Uncharacterized protein</fullName>
    </submittedName>
</protein>
<dbReference type="EMBL" id="JACTNG010000021">
    <property type="protein sequence ID" value="MBO1081786.1"/>
    <property type="molecule type" value="Genomic_DNA"/>
</dbReference>
<comment type="caution">
    <text evidence="1">The sequence shown here is derived from an EMBL/GenBank/DDBJ whole genome shotgun (WGS) entry which is preliminary data.</text>
</comment>
<keyword evidence="2" id="KW-1185">Reference proteome</keyword>
<gene>
    <name evidence="1" type="ORF">IAI61_22405</name>
</gene>
<proteinExistence type="predicted"/>
<organism evidence="1 2">
    <name type="scientific">Roseomonas haemaphysalidis</name>
    <dbReference type="NCBI Taxonomy" id="2768162"/>
    <lineage>
        <taxon>Bacteria</taxon>
        <taxon>Pseudomonadati</taxon>
        <taxon>Pseudomonadota</taxon>
        <taxon>Alphaproteobacteria</taxon>
        <taxon>Acetobacterales</taxon>
        <taxon>Roseomonadaceae</taxon>
        <taxon>Roseomonas</taxon>
    </lineage>
</organism>
<name>A0ABS3KZN0_9PROT</name>
<dbReference type="RefSeq" id="WP_207419970.1">
    <property type="nucleotide sequence ID" value="NZ_CP061180.1"/>
</dbReference>
<reference evidence="1 2" key="1">
    <citation type="submission" date="2020-09" db="EMBL/GenBank/DDBJ databases">
        <title>Roseomonas.</title>
        <authorList>
            <person name="Zhu W."/>
        </authorList>
    </citation>
    <scope>NUCLEOTIDE SEQUENCE [LARGE SCALE GENOMIC DNA]</scope>
    <source>
        <strain evidence="1 2">573</strain>
    </source>
</reference>
<evidence type="ECO:0000313" key="1">
    <source>
        <dbReference type="EMBL" id="MBO1081786.1"/>
    </source>
</evidence>
<evidence type="ECO:0000313" key="2">
    <source>
        <dbReference type="Proteomes" id="UP001518989"/>
    </source>
</evidence>